<dbReference type="PANTHER" id="PTHR22912">
    <property type="entry name" value="DISULFIDE OXIDOREDUCTASE"/>
    <property type="match status" value="1"/>
</dbReference>
<dbReference type="SUPFAM" id="SSF51905">
    <property type="entry name" value="FAD/NAD(P)-binding domain"/>
    <property type="match status" value="1"/>
</dbReference>
<dbReference type="PRINTS" id="PR00411">
    <property type="entry name" value="PNDRDTASEI"/>
</dbReference>
<dbReference type="InterPro" id="IPR036188">
    <property type="entry name" value="FAD/NAD-bd_sf"/>
</dbReference>
<dbReference type="Pfam" id="PF02852">
    <property type="entry name" value="Pyr_redox_dim"/>
    <property type="match status" value="1"/>
</dbReference>
<proteinExistence type="inferred from homology"/>
<dbReference type="Pfam" id="PF07992">
    <property type="entry name" value="Pyr_redox_2"/>
    <property type="match status" value="1"/>
</dbReference>
<sequence length="509" mass="55354">MRYDLVVIGSGPGGQKAAIAASKLGKRVAIVERAKQLVGGVCLHTGTIPSKTIREAILHLTGFRQRGAYPDLYRNKRQITMDELRRKLAQVSRTEWEVLQDQFDRNGVEVHAGEASFVDRQTIRIGALGEHYIIHADNVILAPGTKPARPKHIPFDGVTVFDSDEFLNLDHIPRSMVVVGAGVIGIEYGLMFATLGVKVTLIDGRPNLLEFVDREIIDVLVYHARSLGVTLRLGEAVENIHKIDEGSVAVELASGKRIVGETVLFSVGRQGDTAALNVEAAGLTADKRGRLSCDENFQTEVRGIYAVGDIVGFPALASAAMEQGRQAASHAFKQPFQPCDSIPYGLFTVPEISTVGKNEEELTKDCVPYETGVARFSEIARGQIIGDTTGLLKLLFHRETLQLLGVHCIGDAATELVHIGQAVMRLGGTIEYFRDTVFNYPTMAECYKVAALDGLNKIRLAYTSPTAPAKEERREVEQLDAAADAEESTLPILTTLSELATESPSTPIV</sequence>
<evidence type="ECO:0000256" key="5">
    <source>
        <dbReference type="ARBA" id="ARBA00016603"/>
    </source>
</evidence>
<dbReference type="SUPFAM" id="SSF55424">
    <property type="entry name" value="FAD/NAD-linked reductases, dimerisation (C-terminal) domain"/>
    <property type="match status" value="1"/>
</dbReference>
<evidence type="ECO:0000256" key="2">
    <source>
        <dbReference type="ARBA" id="ARBA00004496"/>
    </source>
</evidence>
<feature type="binding site" evidence="13">
    <location>
        <position position="51"/>
    </location>
    <ligand>
        <name>FAD</name>
        <dbReference type="ChEBI" id="CHEBI:57692"/>
    </ligand>
</feature>
<name>A0A5C5YKZ4_9BACT</name>
<organism evidence="16 17">
    <name type="scientific">Posidoniimonas polymericola</name>
    <dbReference type="NCBI Taxonomy" id="2528002"/>
    <lineage>
        <taxon>Bacteria</taxon>
        <taxon>Pseudomonadati</taxon>
        <taxon>Planctomycetota</taxon>
        <taxon>Planctomycetia</taxon>
        <taxon>Pirellulales</taxon>
        <taxon>Lacipirellulaceae</taxon>
        <taxon>Posidoniimonas</taxon>
    </lineage>
</organism>
<dbReference type="InterPro" id="IPR050151">
    <property type="entry name" value="Class-I_Pyr_Nuc-Dis_Oxidored"/>
</dbReference>
<comment type="function">
    <text evidence="1">Conversion of NADPH, generated by peripheral catabolic pathways, to NADH, which can enter the respiratory chain for energy generation.</text>
</comment>
<dbReference type="PRINTS" id="PR00368">
    <property type="entry name" value="FADPNR"/>
</dbReference>
<keyword evidence="6" id="KW-0963">Cytoplasm</keyword>
<keyword evidence="8 13" id="KW-0274">FAD</keyword>
<keyword evidence="10 16" id="KW-0560">Oxidoreductase</keyword>
<evidence type="ECO:0000256" key="1">
    <source>
        <dbReference type="ARBA" id="ARBA00002842"/>
    </source>
</evidence>
<evidence type="ECO:0000256" key="3">
    <source>
        <dbReference type="ARBA" id="ARBA00007532"/>
    </source>
</evidence>
<evidence type="ECO:0000256" key="8">
    <source>
        <dbReference type="ARBA" id="ARBA00022827"/>
    </source>
</evidence>
<dbReference type="Gene3D" id="3.30.390.30">
    <property type="match status" value="1"/>
</dbReference>
<dbReference type="InterPro" id="IPR023753">
    <property type="entry name" value="FAD/NAD-binding_dom"/>
</dbReference>
<keyword evidence="9" id="KW-0521">NADP</keyword>
<evidence type="ECO:0000256" key="9">
    <source>
        <dbReference type="ARBA" id="ARBA00022857"/>
    </source>
</evidence>
<keyword evidence="11 13" id="KW-0520">NAD</keyword>
<comment type="cofactor">
    <cofactor evidence="13">
        <name>FAD</name>
        <dbReference type="ChEBI" id="CHEBI:57692"/>
    </cofactor>
    <text evidence="13">Binds 1 FAD per subunit.</text>
</comment>
<keyword evidence="13" id="KW-0547">Nucleotide-binding</keyword>
<evidence type="ECO:0000256" key="13">
    <source>
        <dbReference type="PIRSR" id="PIRSR000350-3"/>
    </source>
</evidence>
<evidence type="ECO:0000259" key="15">
    <source>
        <dbReference type="Pfam" id="PF07992"/>
    </source>
</evidence>
<dbReference type="RefSeq" id="WP_197527984.1">
    <property type="nucleotide sequence ID" value="NZ_SJPO01000007.1"/>
</dbReference>
<dbReference type="PIRSF" id="PIRSF000350">
    <property type="entry name" value="Mercury_reductase_MerA"/>
    <property type="match status" value="1"/>
</dbReference>
<dbReference type="PANTHER" id="PTHR22912:SF93">
    <property type="entry name" value="SOLUBLE PYRIDINE NUCLEOTIDE TRANSHYDROGENASE"/>
    <property type="match status" value="1"/>
</dbReference>
<comment type="similarity">
    <text evidence="3">Belongs to the class-I pyridine nucleotide-disulfide oxidoreductase family.</text>
</comment>
<protein>
    <recommendedName>
        <fullName evidence="5">Soluble pyridine nucleotide transhydrogenase</fullName>
        <ecNumber evidence="4">1.6.1.1</ecNumber>
    </recommendedName>
    <alternativeName>
        <fullName evidence="12">NAD(P)(+) transhydrogenase [B-specific]</fullName>
    </alternativeName>
</protein>
<evidence type="ECO:0000313" key="16">
    <source>
        <dbReference type="EMBL" id="TWT75489.1"/>
    </source>
</evidence>
<keyword evidence="7" id="KW-0285">Flavoprotein</keyword>
<dbReference type="Gene3D" id="3.50.50.60">
    <property type="entry name" value="FAD/NAD(P)-binding domain"/>
    <property type="match status" value="2"/>
</dbReference>
<evidence type="ECO:0000256" key="10">
    <source>
        <dbReference type="ARBA" id="ARBA00023002"/>
    </source>
</evidence>
<feature type="domain" description="Pyridine nucleotide-disulphide oxidoreductase dimerisation" evidence="14">
    <location>
        <begin position="342"/>
        <end position="450"/>
    </location>
</feature>
<dbReference type="InterPro" id="IPR001100">
    <property type="entry name" value="Pyr_nuc-diS_OxRdtase"/>
</dbReference>
<dbReference type="GO" id="GO:0005829">
    <property type="term" value="C:cytosol"/>
    <property type="evidence" value="ECO:0007669"/>
    <property type="project" value="TreeGrafter"/>
</dbReference>
<reference evidence="16 17" key="1">
    <citation type="submission" date="2019-02" db="EMBL/GenBank/DDBJ databases">
        <title>Deep-cultivation of Planctomycetes and their phenomic and genomic characterization uncovers novel biology.</title>
        <authorList>
            <person name="Wiegand S."/>
            <person name="Jogler M."/>
            <person name="Boedeker C."/>
            <person name="Pinto D."/>
            <person name="Vollmers J."/>
            <person name="Rivas-Marin E."/>
            <person name="Kohn T."/>
            <person name="Peeters S.H."/>
            <person name="Heuer A."/>
            <person name="Rast P."/>
            <person name="Oberbeckmann S."/>
            <person name="Bunk B."/>
            <person name="Jeske O."/>
            <person name="Meyerdierks A."/>
            <person name="Storesund J.E."/>
            <person name="Kallscheuer N."/>
            <person name="Luecker S."/>
            <person name="Lage O.M."/>
            <person name="Pohl T."/>
            <person name="Merkel B.J."/>
            <person name="Hornburger P."/>
            <person name="Mueller R.-W."/>
            <person name="Bruemmer F."/>
            <person name="Labrenz M."/>
            <person name="Spormann A.M."/>
            <person name="Op Den Camp H."/>
            <person name="Overmann J."/>
            <person name="Amann R."/>
            <person name="Jetten M.S.M."/>
            <person name="Mascher T."/>
            <person name="Medema M.H."/>
            <person name="Devos D.P."/>
            <person name="Kaster A.-K."/>
            <person name="Ovreas L."/>
            <person name="Rohde M."/>
            <person name="Galperin M.Y."/>
            <person name="Jogler C."/>
        </authorList>
    </citation>
    <scope>NUCLEOTIDE SEQUENCE [LARGE SCALE GENOMIC DNA]</scope>
    <source>
        <strain evidence="16 17">Pla123a</strain>
    </source>
</reference>
<dbReference type="InterPro" id="IPR004099">
    <property type="entry name" value="Pyr_nucl-diS_OxRdtase_dimer"/>
</dbReference>
<gene>
    <name evidence="16" type="primary">sthA_1</name>
    <name evidence="16" type="ORF">Pla123a_29980</name>
</gene>
<dbReference type="AlphaFoldDB" id="A0A5C5YKZ4"/>
<evidence type="ECO:0000256" key="7">
    <source>
        <dbReference type="ARBA" id="ARBA00022630"/>
    </source>
</evidence>
<comment type="caution">
    <text evidence="16">The sequence shown here is derived from an EMBL/GenBank/DDBJ whole genome shotgun (WGS) entry which is preliminary data.</text>
</comment>
<feature type="domain" description="FAD/NAD(P)-binding" evidence="15">
    <location>
        <begin position="3"/>
        <end position="324"/>
    </location>
</feature>
<dbReference type="FunFam" id="3.30.390.30:FF:000001">
    <property type="entry name" value="Dihydrolipoyl dehydrogenase"/>
    <property type="match status" value="1"/>
</dbReference>
<comment type="subcellular location">
    <subcellularLocation>
        <location evidence="2">Cytoplasm</location>
    </subcellularLocation>
</comment>
<dbReference type="GO" id="GO:0050660">
    <property type="term" value="F:flavin adenine dinucleotide binding"/>
    <property type="evidence" value="ECO:0007669"/>
    <property type="project" value="TreeGrafter"/>
</dbReference>
<evidence type="ECO:0000259" key="14">
    <source>
        <dbReference type="Pfam" id="PF02852"/>
    </source>
</evidence>
<dbReference type="EMBL" id="SJPO01000007">
    <property type="protein sequence ID" value="TWT75489.1"/>
    <property type="molecule type" value="Genomic_DNA"/>
</dbReference>
<dbReference type="GO" id="GO:0006103">
    <property type="term" value="P:2-oxoglutarate metabolic process"/>
    <property type="evidence" value="ECO:0007669"/>
    <property type="project" value="TreeGrafter"/>
</dbReference>
<feature type="binding site" evidence="13">
    <location>
        <position position="309"/>
    </location>
    <ligand>
        <name>FAD</name>
        <dbReference type="ChEBI" id="CHEBI:57692"/>
    </ligand>
</feature>
<dbReference type="InterPro" id="IPR016156">
    <property type="entry name" value="FAD/NAD-linked_Rdtase_dimer_sf"/>
</dbReference>
<evidence type="ECO:0000313" key="17">
    <source>
        <dbReference type="Proteomes" id="UP000318478"/>
    </source>
</evidence>
<evidence type="ECO:0000256" key="12">
    <source>
        <dbReference type="ARBA" id="ARBA00031183"/>
    </source>
</evidence>
<feature type="binding site" evidence="13">
    <location>
        <position position="268"/>
    </location>
    <ligand>
        <name>NAD(+)</name>
        <dbReference type="ChEBI" id="CHEBI:57540"/>
    </ligand>
</feature>
<feature type="binding site" evidence="13">
    <location>
        <begin position="180"/>
        <end position="187"/>
    </location>
    <ligand>
        <name>NAD(+)</name>
        <dbReference type="ChEBI" id="CHEBI:57540"/>
    </ligand>
</feature>
<dbReference type="GO" id="GO:0004148">
    <property type="term" value="F:dihydrolipoyl dehydrogenase (NADH) activity"/>
    <property type="evidence" value="ECO:0007669"/>
    <property type="project" value="TreeGrafter"/>
</dbReference>
<evidence type="ECO:0000256" key="4">
    <source>
        <dbReference type="ARBA" id="ARBA00012772"/>
    </source>
</evidence>
<keyword evidence="17" id="KW-1185">Reference proteome</keyword>
<accession>A0A5C5YKZ4</accession>
<evidence type="ECO:0000256" key="6">
    <source>
        <dbReference type="ARBA" id="ARBA00022490"/>
    </source>
</evidence>
<dbReference type="NCBIfam" id="NF003585">
    <property type="entry name" value="PRK05249.1"/>
    <property type="match status" value="1"/>
</dbReference>
<dbReference type="EC" id="1.6.1.1" evidence="4"/>
<evidence type="ECO:0000256" key="11">
    <source>
        <dbReference type="ARBA" id="ARBA00023027"/>
    </source>
</evidence>
<dbReference type="GO" id="GO:0003957">
    <property type="term" value="F:NAD(P)+ transhydrogenase (Si-specific) activity"/>
    <property type="evidence" value="ECO:0007669"/>
    <property type="project" value="UniProtKB-EC"/>
</dbReference>
<dbReference type="Proteomes" id="UP000318478">
    <property type="component" value="Unassembled WGS sequence"/>
</dbReference>